<protein>
    <submittedName>
        <fullName evidence="1">Uncharacterized protein</fullName>
    </submittedName>
</protein>
<dbReference type="Proteomes" id="UP001565471">
    <property type="component" value="Unassembled WGS sequence"/>
</dbReference>
<evidence type="ECO:0000313" key="4">
    <source>
        <dbReference type="Proteomes" id="UP001565471"/>
    </source>
</evidence>
<name>A0A1E3EP51_BRAEL</name>
<dbReference type="EMBL" id="JAFICZ010000001">
    <property type="protein sequence ID" value="MBP1295332.1"/>
    <property type="molecule type" value="Genomic_DNA"/>
</dbReference>
<evidence type="ECO:0000313" key="3">
    <source>
        <dbReference type="Proteomes" id="UP000673383"/>
    </source>
</evidence>
<comment type="caution">
    <text evidence="1">The sequence shown here is derived from an EMBL/GenBank/DDBJ whole genome shotgun (WGS) entry which is preliminary data.</text>
</comment>
<dbReference type="EMBL" id="JBGBZA010000002">
    <property type="protein sequence ID" value="MEY9319180.1"/>
    <property type="molecule type" value="Genomic_DNA"/>
</dbReference>
<proteinExistence type="predicted"/>
<sequence>MELYVIRRPSAWANMGELELAGATSARIGDEQMPDRVRWIRSYVVHEADGRIGTFCIYEARDGDSIREHARCVGMPGEEFYKVAATVVVRGDPVQPPIAAE</sequence>
<keyword evidence="4" id="KW-1185">Reference proteome</keyword>
<reference evidence="1" key="1">
    <citation type="submission" date="2021-02" db="EMBL/GenBank/DDBJ databases">
        <title>Genomic Encyclopedia of Type Strains, Phase IV (KMG-V): Genome sequencing to study the core and pangenomes of soil and plant-associated prokaryotes.</title>
        <authorList>
            <person name="Whitman W."/>
        </authorList>
    </citation>
    <scope>NUCLEOTIDE SEQUENCE</scope>
    <source>
        <strain evidence="1">USDA 406</strain>
    </source>
</reference>
<evidence type="ECO:0000313" key="2">
    <source>
        <dbReference type="EMBL" id="MEY9319180.1"/>
    </source>
</evidence>
<dbReference type="Pfam" id="PF14026">
    <property type="entry name" value="SCO4226-like"/>
    <property type="match status" value="1"/>
</dbReference>
<dbReference type="eggNOG" id="ENOG5032TJG">
    <property type="taxonomic scope" value="Bacteria"/>
</dbReference>
<reference evidence="2 4" key="2">
    <citation type="submission" date="2024-07" db="EMBL/GenBank/DDBJ databases">
        <title>Genomic Encyclopedia of Type Strains, Phase V (KMG-V): Genome sequencing to study the core and pangenomes of soil and plant-associated prokaryotes.</title>
        <authorList>
            <person name="Whitman W."/>
        </authorList>
    </citation>
    <scope>NUCLEOTIDE SEQUENCE [LARGE SCALE GENOMIC DNA]</scope>
    <source>
        <strain evidence="2 4">USDA 415</strain>
    </source>
</reference>
<organism evidence="1 3">
    <name type="scientific">Bradyrhizobium elkanii</name>
    <dbReference type="NCBI Taxonomy" id="29448"/>
    <lineage>
        <taxon>Bacteria</taxon>
        <taxon>Pseudomonadati</taxon>
        <taxon>Pseudomonadota</taxon>
        <taxon>Alphaproteobacteria</taxon>
        <taxon>Hyphomicrobiales</taxon>
        <taxon>Nitrobacteraceae</taxon>
        <taxon>Bradyrhizobium</taxon>
    </lineage>
</organism>
<dbReference type="AlphaFoldDB" id="A0A1E3EP51"/>
<accession>A0A1E3EP51</accession>
<dbReference type="OrthoDB" id="9800027at2"/>
<dbReference type="InterPro" id="IPR025336">
    <property type="entry name" value="SCO4226-like"/>
</dbReference>
<dbReference type="GeneID" id="92952783"/>
<gene>
    <name evidence="2" type="ORF">ABIF29_005979</name>
    <name evidence="1" type="ORF">JOH49_005085</name>
</gene>
<dbReference type="RefSeq" id="WP_018273035.1">
    <property type="nucleotide sequence ID" value="NZ_BJNL01000020.1"/>
</dbReference>
<evidence type="ECO:0000313" key="1">
    <source>
        <dbReference type="EMBL" id="MBP1295332.1"/>
    </source>
</evidence>
<dbReference type="Proteomes" id="UP000673383">
    <property type="component" value="Unassembled WGS sequence"/>
</dbReference>